<gene>
    <name evidence="3" type="ORF">PHSY_004813</name>
</gene>
<feature type="region of interest" description="Disordered" evidence="1">
    <location>
        <begin position="1"/>
        <end position="24"/>
    </location>
</feature>
<dbReference type="GeneID" id="24110094"/>
<feature type="compositionally biased region" description="Low complexity" evidence="1">
    <location>
        <begin position="582"/>
        <end position="594"/>
    </location>
</feature>
<evidence type="ECO:0000313" key="4">
    <source>
        <dbReference type="Proteomes" id="UP000014071"/>
    </source>
</evidence>
<dbReference type="GO" id="GO:0003723">
    <property type="term" value="F:RNA binding"/>
    <property type="evidence" value="ECO:0007669"/>
    <property type="project" value="TreeGrafter"/>
</dbReference>
<dbReference type="PANTHER" id="PTHR13384:SF19">
    <property type="entry name" value="G PATCH DOMAIN-CONTAINING PROTEIN 1"/>
    <property type="match status" value="1"/>
</dbReference>
<feature type="compositionally biased region" description="Basic and acidic residues" evidence="1">
    <location>
        <begin position="15"/>
        <end position="24"/>
    </location>
</feature>
<dbReference type="HOGENOM" id="CLU_008613_3_1_1"/>
<dbReference type="Pfam" id="PF26093">
    <property type="entry name" value="HTH_TGH"/>
    <property type="match status" value="1"/>
</dbReference>
<feature type="compositionally biased region" description="Pro residues" evidence="1">
    <location>
        <begin position="156"/>
        <end position="170"/>
    </location>
</feature>
<feature type="compositionally biased region" description="Polar residues" evidence="1">
    <location>
        <begin position="176"/>
        <end position="196"/>
    </location>
</feature>
<feature type="compositionally biased region" description="Polar residues" evidence="1">
    <location>
        <begin position="115"/>
        <end position="136"/>
    </location>
</feature>
<feature type="region of interest" description="Disordered" evidence="1">
    <location>
        <begin position="531"/>
        <end position="649"/>
    </location>
</feature>
<dbReference type="PANTHER" id="PTHR13384">
    <property type="entry name" value="G PATCH DOMAIN-CONTAINING PROTEIN 1"/>
    <property type="match status" value="1"/>
</dbReference>
<feature type="compositionally biased region" description="Low complexity" evidence="1">
    <location>
        <begin position="78"/>
        <end position="92"/>
    </location>
</feature>
<dbReference type="GO" id="GO:0005634">
    <property type="term" value="C:nucleus"/>
    <property type="evidence" value="ECO:0007669"/>
    <property type="project" value="TreeGrafter"/>
</dbReference>
<proteinExistence type="predicted"/>
<dbReference type="AlphaFoldDB" id="R9P754"/>
<dbReference type="InterPro" id="IPR000467">
    <property type="entry name" value="G_patch_dom"/>
</dbReference>
<feature type="region of interest" description="Disordered" evidence="1">
    <location>
        <begin position="78"/>
        <end position="198"/>
    </location>
</feature>
<sequence>MDEEDLEDWKNNQQVKRETAGGDDRLDQMAGLRTQANSVGQEGGYDSRVGLQSGEDVGYRLLKRMGWKPDQAIGIGSKKANAASSVASSSNVKLEDTYSPRTSRRGLGAKEKPTLAQTLSRQHQSAPTPSFHSLTDTADAWSDGHPLPSNFHLARQPPPSPPHFEPPPIPEGWQPDPSQLTSFSSRPSPTTKTLTPASRAALLGEAKIPGPPPNIAAYLSEKAREHLTSSSHLPLPSSALLPLTIPCIDPSTATHALSISSTTPPFPADPAKQSRYIDYLNSQCSRSTHQLQPPPNLTRSRYAMELDEFAKIANIRPMSSTIASRFTKASAGAMEHELKATSVVGGLRQPLPSSAVEEEKQNVVAEVEKEVSVAQKAAKMGNFGHLTRKVETWAPERLLCKRFGVPEPAVSRKRKEEERTSSPVQKPHFDDDPDPFYGSTQSSKSKSHAPRPDQHWERNKQHLRSLAAGPTPLSLDAQASSSSSNNTPHIPPGTEDIAQEDAIGMGDDERQGRDTLTYVKPSIDVYKAIFASDEEESSGEDDGGRDRAVARPKLQNPASGSGVVFQARSKRKDVEDEGDKLAAAATNSPIAAAQVDKKRKKDKATKKKSLLTFDLEEDDGNASPAAAATPKDPSSKAKTKARMRASDLF</sequence>
<organism evidence="3 4">
    <name type="scientific">Pseudozyma hubeiensis (strain SY62)</name>
    <name type="common">Yeast</name>
    <dbReference type="NCBI Taxonomy" id="1305764"/>
    <lineage>
        <taxon>Eukaryota</taxon>
        <taxon>Fungi</taxon>
        <taxon>Dikarya</taxon>
        <taxon>Basidiomycota</taxon>
        <taxon>Ustilaginomycotina</taxon>
        <taxon>Ustilaginomycetes</taxon>
        <taxon>Ustilaginales</taxon>
        <taxon>Ustilaginaceae</taxon>
        <taxon>Pseudozyma</taxon>
    </lineage>
</organism>
<feature type="domain" description="G-patch" evidence="2">
    <location>
        <begin position="54"/>
        <end position="112"/>
    </location>
</feature>
<dbReference type="RefSeq" id="XP_012190815.1">
    <property type="nucleotide sequence ID" value="XM_012335425.1"/>
</dbReference>
<feature type="region of interest" description="Disordered" evidence="1">
    <location>
        <begin position="408"/>
        <end position="517"/>
    </location>
</feature>
<dbReference type="eggNOG" id="KOG2138">
    <property type="taxonomic scope" value="Eukaryota"/>
</dbReference>
<dbReference type="OrthoDB" id="20507at2759"/>
<reference evidence="4" key="1">
    <citation type="journal article" date="2013" name="Genome Announc.">
        <title>Draft genome sequence of the basidiomycetous yeast-like fungus Pseudozyma hubeiensis SY62, which produces an abundant amount of the biosurfactant mannosylerythritol lipids.</title>
        <authorList>
            <person name="Konishi M."/>
            <person name="Hatada Y."/>
            <person name="Horiuchi J."/>
        </authorList>
    </citation>
    <scope>NUCLEOTIDE SEQUENCE [LARGE SCALE GENOMIC DNA]</scope>
    <source>
        <strain evidence="4">SY62</strain>
    </source>
</reference>
<protein>
    <recommendedName>
        <fullName evidence="2">G-patch domain-containing protein</fullName>
    </recommendedName>
</protein>
<feature type="compositionally biased region" description="Basic and acidic residues" evidence="1">
    <location>
        <begin position="450"/>
        <end position="460"/>
    </location>
</feature>
<keyword evidence="4" id="KW-1185">Reference proteome</keyword>
<dbReference type="PROSITE" id="PS50174">
    <property type="entry name" value="G_PATCH"/>
    <property type="match status" value="1"/>
</dbReference>
<accession>R9P754</accession>
<feature type="compositionally biased region" description="Basic residues" evidence="1">
    <location>
        <begin position="597"/>
        <end position="609"/>
    </location>
</feature>
<dbReference type="EMBL" id="DF238808">
    <property type="protein sequence ID" value="GAC97228.1"/>
    <property type="molecule type" value="Genomic_DNA"/>
</dbReference>
<evidence type="ECO:0000256" key="1">
    <source>
        <dbReference type="SAM" id="MobiDB-lite"/>
    </source>
</evidence>
<dbReference type="STRING" id="1305764.R9P754"/>
<evidence type="ECO:0000259" key="2">
    <source>
        <dbReference type="PROSITE" id="PS50174"/>
    </source>
</evidence>
<feature type="compositionally biased region" description="Acidic residues" evidence="1">
    <location>
        <begin position="532"/>
        <end position="541"/>
    </location>
</feature>
<evidence type="ECO:0000313" key="3">
    <source>
        <dbReference type="EMBL" id="GAC97228.1"/>
    </source>
</evidence>
<name>R9P754_PSEHS</name>
<dbReference type="Proteomes" id="UP000014071">
    <property type="component" value="Unassembled WGS sequence"/>
</dbReference>